<gene>
    <name evidence="2" type="ORF">E2C01_094684</name>
</gene>
<sequence length="59" mass="6366">MDRVPSWCGEAAILLALLLVRGLPPAPQPLSPSAPVLFTQCAPHPRLQPFEPPHHLSPP</sequence>
<feature type="chain" id="PRO_5022784426" evidence="1">
    <location>
        <begin position="23"/>
        <end position="59"/>
    </location>
</feature>
<evidence type="ECO:0000256" key="1">
    <source>
        <dbReference type="SAM" id="SignalP"/>
    </source>
</evidence>
<accession>A0A5B7JWS9</accession>
<name>A0A5B7JWS9_PORTR</name>
<comment type="caution">
    <text evidence="2">The sequence shown here is derived from an EMBL/GenBank/DDBJ whole genome shotgun (WGS) entry which is preliminary data.</text>
</comment>
<dbReference type="EMBL" id="VSRR010117697">
    <property type="protein sequence ID" value="MPC99279.1"/>
    <property type="molecule type" value="Genomic_DNA"/>
</dbReference>
<keyword evidence="1" id="KW-0732">Signal</keyword>
<protein>
    <submittedName>
        <fullName evidence="2">Uncharacterized protein</fullName>
    </submittedName>
</protein>
<feature type="signal peptide" evidence="1">
    <location>
        <begin position="1"/>
        <end position="22"/>
    </location>
</feature>
<proteinExistence type="predicted"/>
<evidence type="ECO:0000313" key="3">
    <source>
        <dbReference type="Proteomes" id="UP000324222"/>
    </source>
</evidence>
<dbReference type="AlphaFoldDB" id="A0A5B7JWS9"/>
<organism evidence="2 3">
    <name type="scientific">Portunus trituberculatus</name>
    <name type="common">Swimming crab</name>
    <name type="synonym">Neptunus trituberculatus</name>
    <dbReference type="NCBI Taxonomy" id="210409"/>
    <lineage>
        <taxon>Eukaryota</taxon>
        <taxon>Metazoa</taxon>
        <taxon>Ecdysozoa</taxon>
        <taxon>Arthropoda</taxon>
        <taxon>Crustacea</taxon>
        <taxon>Multicrustacea</taxon>
        <taxon>Malacostraca</taxon>
        <taxon>Eumalacostraca</taxon>
        <taxon>Eucarida</taxon>
        <taxon>Decapoda</taxon>
        <taxon>Pleocyemata</taxon>
        <taxon>Brachyura</taxon>
        <taxon>Eubrachyura</taxon>
        <taxon>Portunoidea</taxon>
        <taxon>Portunidae</taxon>
        <taxon>Portuninae</taxon>
        <taxon>Portunus</taxon>
    </lineage>
</organism>
<keyword evidence="3" id="KW-1185">Reference proteome</keyword>
<reference evidence="2 3" key="1">
    <citation type="submission" date="2019-05" db="EMBL/GenBank/DDBJ databases">
        <title>Another draft genome of Portunus trituberculatus and its Hox gene families provides insights of decapod evolution.</title>
        <authorList>
            <person name="Jeong J.-H."/>
            <person name="Song I."/>
            <person name="Kim S."/>
            <person name="Choi T."/>
            <person name="Kim D."/>
            <person name="Ryu S."/>
            <person name="Kim W."/>
        </authorList>
    </citation>
    <scope>NUCLEOTIDE SEQUENCE [LARGE SCALE GENOMIC DNA]</scope>
    <source>
        <tissue evidence="2">Muscle</tissue>
    </source>
</reference>
<evidence type="ECO:0000313" key="2">
    <source>
        <dbReference type="EMBL" id="MPC99279.1"/>
    </source>
</evidence>
<dbReference type="Proteomes" id="UP000324222">
    <property type="component" value="Unassembled WGS sequence"/>
</dbReference>